<dbReference type="Gene3D" id="3.40.630.30">
    <property type="match status" value="1"/>
</dbReference>
<sequence>MSPDFSTKKADTDEQIKEVASLAEIIWNEHFTPIIGKKQVDYMVAKFQSYPALKEQIADGYEYYQLFDNGEFCGYTGIHPGEDNRLFLSKLYIKKECRGRHLATQAFSFLKKLCKERGYSAIWLTCNKHNNNSLIVYRHLGFETIDTHEADIGGGFIMDDYIMEYRLS</sequence>
<name>A0A9D2KJY6_9FIRM</name>
<reference evidence="2" key="1">
    <citation type="journal article" date="2021" name="PeerJ">
        <title>Extensive microbial diversity within the chicken gut microbiome revealed by metagenomics and culture.</title>
        <authorList>
            <person name="Gilroy R."/>
            <person name="Ravi A."/>
            <person name="Getino M."/>
            <person name="Pursley I."/>
            <person name="Horton D.L."/>
            <person name="Alikhan N.F."/>
            <person name="Baker D."/>
            <person name="Gharbi K."/>
            <person name="Hall N."/>
            <person name="Watson M."/>
            <person name="Adriaenssens E.M."/>
            <person name="Foster-Nyarko E."/>
            <person name="Jarju S."/>
            <person name="Secka A."/>
            <person name="Antonio M."/>
            <person name="Oren A."/>
            <person name="Chaudhuri R.R."/>
            <person name="La Ragione R."/>
            <person name="Hildebrand F."/>
            <person name="Pallen M.J."/>
        </authorList>
    </citation>
    <scope>NUCLEOTIDE SEQUENCE</scope>
    <source>
        <strain evidence="2">ChiSjej2B20-11307</strain>
    </source>
</reference>
<dbReference type="InterPro" id="IPR000182">
    <property type="entry name" value="GNAT_dom"/>
</dbReference>
<dbReference type="Pfam" id="PF00583">
    <property type="entry name" value="Acetyltransf_1"/>
    <property type="match status" value="1"/>
</dbReference>
<protein>
    <submittedName>
        <fullName evidence="2">GNAT family N-acetyltransferase</fullName>
    </submittedName>
</protein>
<dbReference type="PROSITE" id="PS51186">
    <property type="entry name" value="GNAT"/>
    <property type="match status" value="1"/>
</dbReference>
<evidence type="ECO:0000259" key="1">
    <source>
        <dbReference type="PROSITE" id="PS51186"/>
    </source>
</evidence>
<comment type="caution">
    <text evidence="2">The sequence shown here is derived from an EMBL/GenBank/DDBJ whole genome shotgun (WGS) entry which is preliminary data.</text>
</comment>
<proteinExistence type="predicted"/>
<dbReference type="EMBL" id="DXAK01000043">
    <property type="protein sequence ID" value="HJA07126.1"/>
    <property type="molecule type" value="Genomic_DNA"/>
</dbReference>
<dbReference type="SUPFAM" id="SSF55729">
    <property type="entry name" value="Acyl-CoA N-acyltransferases (Nat)"/>
    <property type="match status" value="1"/>
</dbReference>
<organism evidence="2 3">
    <name type="scientific">Candidatus Mediterraneibacter pullicola</name>
    <dbReference type="NCBI Taxonomy" id="2838682"/>
    <lineage>
        <taxon>Bacteria</taxon>
        <taxon>Bacillati</taxon>
        <taxon>Bacillota</taxon>
        <taxon>Clostridia</taxon>
        <taxon>Lachnospirales</taxon>
        <taxon>Lachnospiraceae</taxon>
        <taxon>Mediterraneibacter</taxon>
    </lineage>
</organism>
<dbReference type="CDD" id="cd04301">
    <property type="entry name" value="NAT_SF"/>
    <property type="match status" value="1"/>
</dbReference>
<evidence type="ECO:0000313" key="2">
    <source>
        <dbReference type="EMBL" id="HJA07126.1"/>
    </source>
</evidence>
<reference evidence="2" key="2">
    <citation type="submission" date="2021-04" db="EMBL/GenBank/DDBJ databases">
        <authorList>
            <person name="Gilroy R."/>
        </authorList>
    </citation>
    <scope>NUCLEOTIDE SEQUENCE</scope>
    <source>
        <strain evidence="2">ChiSjej2B20-11307</strain>
    </source>
</reference>
<evidence type="ECO:0000313" key="3">
    <source>
        <dbReference type="Proteomes" id="UP000824223"/>
    </source>
</evidence>
<feature type="domain" description="N-acetyltransferase" evidence="1">
    <location>
        <begin position="24"/>
        <end position="168"/>
    </location>
</feature>
<dbReference type="InterPro" id="IPR016181">
    <property type="entry name" value="Acyl_CoA_acyltransferase"/>
</dbReference>
<dbReference type="GO" id="GO:0016747">
    <property type="term" value="F:acyltransferase activity, transferring groups other than amino-acyl groups"/>
    <property type="evidence" value="ECO:0007669"/>
    <property type="project" value="InterPro"/>
</dbReference>
<accession>A0A9D2KJY6</accession>
<dbReference type="Proteomes" id="UP000824223">
    <property type="component" value="Unassembled WGS sequence"/>
</dbReference>
<dbReference type="AlphaFoldDB" id="A0A9D2KJY6"/>
<gene>
    <name evidence="2" type="ORF">H9798_08320</name>
</gene>